<reference evidence="5" key="1">
    <citation type="submission" date="2025-08" db="UniProtKB">
        <authorList>
            <consortium name="Ensembl"/>
        </authorList>
    </citation>
    <scope>IDENTIFICATION</scope>
</reference>
<evidence type="ECO:0000256" key="3">
    <source>
        <dbReference type="ARBA" id="ARBA00023319"/>
    </source>
</evidence>
<accession>A0A8P4GBS2</accession>
<dbReference type="InterPro" id="IPR050504">
    <property type="entry name" value="IgSF_BTN/MOG"/>
</dbReference>
<dbReference type="Ensembl" id="ENSDLAT00005079204.1">
    <property type="protein sequence ID" value="ENSDLAP00005073196.1"/>
    <property type="gene ID" value="ENSDLAG00005030867.1"/>
</dbReference>
<protein>
    <recommendedName>
        <fullName evidence="4">Ig-like domain-containing protein</fullName>
    </recommendedName>
</protein>
<dbReference type="GO" id="GO:0009897">
    <property type="term" value="C:external side of plasma membrane"/>
    <property type="evidence" value="ECO:0007669"/>
    <property type="project" value="TreeGrafter"/>
</dbReference>
<dbReference type="GO" id="GO:0001817">
    <property type="term" value="P:regulation of cytokine production"/>
    <property type="evidence" value="ECO:0007669"/>
    <property type="project" value="TreeGrafter"/>
</dbReference>
<dbReference type="GO" id="GO:0050852">
    <property type="term" value="P:T cell receptor signaling pathway"/>
    <property type="evidence" value="ECO:0007669"/>
    <property type="project" value="TreeGrafter"/>
</dbReference>
<name>A0A8P4GBS2_DICLA</name>
<sequence>MGLRLVKLFKRLLCSHLYRDQLHKHPGSWMGGPRSEPTVQDEKRRTLPVTVQLYGHCLFLCEDETRLSSLYNVVLKCEAPRNTTINVAKWKKDGLKYVLYYRDGRSDPTYQHPSFKGRVDLTDRELKDGDVSLVLKNVTISDRGTYECRVALHHHGLHGSGYL</sequence>
<dbReference type="GO" id="GO:0005102">
    <property type="term" value="F:signaling receptor binding"/>
    <property type="evidence" value="ECO:0007669"/>
    <property type="project" value="TreeGrafter"/>
</dbReference>
<proteinExistence type="predicted"/>
<dbReference type="Pfam" id="PF07686">
    <property type="entry name" value="V-set"/>
    <property type="match status" value="1"/>
</dbReference>
<dbReference type="AlphaFoldDB" id="A0A8P4GBS2"/>
<comment type="subcellular location">
    <subcellularLocation>
        <location evidence="1">Membrane</location>
    </subcellularLocation>
</comment>
<dbReference type="InterPro" id="IPR013783">
    <property type="entry name" value="Ig-like_fold"/>
</dbReference>
<dbReference type="InterPro" id="IPR036179">
    <property type="entry name" value="Ig-like_dom_sf"/>
</dbReference>
<evidence type="ECO:0000259" key="4">
    <source>
        <dbReference type="PROSITE" id="PS50835"/>
    </source>
</evidence>
<evidence type="ECO:0000313" key="5">
    <source>
        <dbReference type="Ensembl" id="ENSDLAP00005073196.1"/>
    </source>
</evidence>
<evidence type="ECO:0000256" key="1">
    <source>
        <dbReference type="ARBA" id="ARBA00004370"/>
    </source>
</evidence>
<dbReference type="InterPro" id="IPR013106">
    <property type="entry name" value="Ig_V-set"/>
</dbReference>
<dbReference type="Proteomes" id="UP000694389">
    <property type="component" value="Unassembled WGS sequence"/>
</dbReference>
<evidence type="ECO:0000313" key="6">
    <source>
        <dbReference type="Proteomes" id="UP000694389"/>
    </source>
</evidence>
<dbReference type="GeneTree" id="ENSGT01140000282941"/>
<organism evidence="5 6">
    <name type="scientific">Dicentrarchus labrax</name>
    <name type="common">European seabass</name>
    <name type="synonym">Morone labrax</name>
    <dbReference type="NCBI Taxonomy" id="13489"/>
    <lineage>
        <taxon>Eukaryota</taxon>
        <taxon>Metazoa</taxon>
        <taxon>Chordata</taxon>
        <taxon>Craniata</taxon>
        <taxon>Vertebrata</taxon>
        <taxon>Euteleostomi</taxon>
        <taxon>Actinopterygii</taxon>
        <taxon>Neopterygii</taxon>
        <taxon>Teleostei</taxon>
        <taxon>Neoteleostei</taxon>
        <taxon>Acanthomorphata</taxon>
        <taxon>Eupercaria</taxon>
        <taxon>Moronidae</taxon>
        <taxon>Dicentrarchus</taxon>
    </lineage>
</organism>
<keyword evidence="2" id="KW-0472">Membrane</keyword>
<keyword evidence="3" id="KW-0393">Immunoglobulin domain</keyword>
<feature type="domain" description="Ig-like" evidence="4">
    <location>
        <begin position="48"/>
        <end position="150"/>
    </location>
</feature>
<dbReference type="PROSITE" id="PS50835">
    <property type="entry name" value="IG_LIKE"/>
    <property type="match status" value="1"/>
</dbReference>
<dbReference type="PANTHER" id="PTHR24100">
    <property type="entry name" value="BUTYROPHILIN"/>
    <property type="match status" value="1"/>
</dbReference>
<keyword evidence="6" id="KW-1185">Reference proteome</keyword>
<dbReference type="InterPro" id="IPR007110">
    <property type="entry name" value="Ig-like_dom"/>
</dbReference>
<evidence type="ECO:0000256" key="2">
    <source>
        <dbReference type="ARBA" id="ARBA00023136"/>
    </source>
</evidence>
<dbReference type="SMART" id="SM00406">
    <property type="entry name" value="IGv"/>
    <property type="match status" value="1"/>
</dbReference>
<dbReference type="Gene3D" id="2.60.40.10">
    <property type="entry name" value="Immunoglobulins"/>
    <property type="match status" value="1"/>
</dbReference>
<reference evidence="5" key="2">
    <citation type="submission" date="2025-09" db="UniProtKB">
        <authorList>
            <consortium name="Ensembl"/>
        </authorList>
    </citation>
    <scope>IDENTIFICATION</scope>
</reference>
<dbReference type="PANTHER" id="PTHR24100:SF151">
    <property type="entry name" value="ICOS LIGAND"/>
    <property type="match status" value="1"/>
</dbReference>
<dbReference type="SUPFAM" id="SSF48726">
    <property type="entry name" value="Immunoglobulin"/>
    <property type="match status" value="1"/>
</dbReference>